<dbReference type="InterPro" id="IPR053205">
    <property type="entry name" value="GHMP_kinase_L-arabinokinase"/>
</dbReference>
<evidence type="ECO:0000313" key="2">
    <source>
        <dbReference type="Proteomes" id="UP001319121"/>
    </source>
</evidence>
<dbReference type="SUPFAM" id="SSF53756">
    <property type="entry name" value="UDP-Glycosyltransferase/glycogen phosphorylase"/>
    <property type="match status" value="1"/>
</dbReference>
<dbReference type="KEGG" id="fku:FGKAn22_06660"/>
<dbReference type="Gene3D" id="3.40.50.2000">
    <property type="entry name" value="Glycogen Phosphorylase B"/>
    <property type="match status" value="1"/>
</dbReference>
<evidence type="ECO:0000313" key="1">
    <source>
        <dbReference type="EMBL" id="BBI98973.1"/>
    </source>
</evidence>
<reference evidence="1 2" key="1">
    <citation type="submission" date="2019-03" db="EMBL/GenBank/DDBJ databases">
        <title>Complete genome sequence of Ferrigenium kumadai strain An22, a microaerophilic iron-oxidizing bacterium isolated from a paddy field soil.</title>
        <authorList>
            <person name="Watanabe T."/>
            <person name="Asakawa S."/>
        </authorList>
    </citation>
    <scope>NUCLEOTIDE SEQUENCE [LARGE SCALE GENOMIC DNA]</scope>
    <source>
        <strain evidence="1 2">An22</strain>
    </source>
</reference>
<protein>
    <submittedName>
        <fullName evidence="1">Uncharacterized protein</fullName>
    </submittedName>
</protein>
<keyword evidence="2" id="KW-1185">Reference proteome</keyword>
<organism evidence="1 2">
    <name type="scientific">Ferrigenium kumadai</name>
    <dbReference type="NCBI Taxonomy" id="1682490"/>
    <lineage>
        <taxon>Bacteria</taxon>
        <taxon>Pseudomonadati</taxon>
        <taxon>Pseudomonadota</taxon>
        <taxon>Betaproteobacteria</taxon>
        <taxon>Nitrosomonadales</taxon>
        <taxon>Gallionellaceae</taxon>
        <taxon>Ferrigenium</taxon>
    </lineage>
</organism>
<name>A0AAN1VZ55_9PROT</name>
<gene>
    <name evidence="1" type="ORF">FGKAn22_06660</name>
</gene>
<dbReference type="EMBL" id="AP019536">
    <property type="protein sequence ID" value="BBI98973.1"/>
    <property type="molecule type" value="Genomic_DNA"/>
</dbReference>
<dbReference type="Proteomes" id="UP001319121">
    <property type="component" value="Chromosome"/>
</dbReference>
<dbReference type="PANTHER" id="PTHR38134">
    <property type="entry name" value="SLR1395 PROTEIN"/>
    <property type="match status" value="1"/>
</dbReference>
<dbReference type="AlphaFoldDB" id="A0AAN1VZ55"/>
<proteinExistence type="predicted"/>
<sequence>MRFRPMPHLVVSISGHGFGHVAQTAPILNLLHERMPELRLTVRTAVPLAHLRSRILAPFEHLHSQGDFGMAMSSALDVRIEESRATYRAFHANWDERVAEEARLLRELGADVVFSNVGYLPLAAAQRAGIPNAALCSLNWSDIYRHYCSDKSGSVRSNPSTSSGRTDDERIAAQILACYANADAFLRATPGMAMNDLPNLVPVAPIAAVGDNRRDELERHLRLSKEEKLVLVSLGGITSRLPIERWPRIDGVRWLVQSSWQVDHPDAIALESLPLSFGDLLASCDALLCKPGYGSFVEAASSGVPVLYVNRADWPESPALVEWLQLQGTCREVSRDALENGDLAGGLESLWRMPQTEPVKPGGAAQVADWLMQRLAR</sequence>
<accession>A0AAN1VZ55</accession>
<dbReference type="PANTHER" id="PTHR38134:SF2">
    <property type="entry name" value="GALACTOKINASE"/>
    <property type="match status" value="1"/>
</dbReference>